<protein>
    <submittedName>
        <fullName evidence="1">Uncharacterized protein</fullName>
    </submittedName>
</protein>
<sequence>MDEKSRLICETQTASSNDKKGCFITKQPFLFLFDEITSHTAKT</sequence>
<dbReference type="KEGG" id="gni:GNIT_3631"/>
<proteinExistence type="predicted"/>
<dbReference type="HOGENOM" id="CLU_3234174_0_0_6"/>
<evidence type="ECO:0000313" key="1">
    <source>
        <dbReference type="EMBL" id="AEP31725.1"/>
    </source>
</evidence>
<evidence type="ECO:0000313" key="2">
    <source>
        <dbReference type="Proteomes" id="UP000009282"/>
    </source>
</evidence>
<dbReference type="EMBL" id="CP003060">
    <property type="protein sequence ID" value="AEP31725.1"/>
    <property type="molecule type" value="Genomic_DNA"/>
</dbReference>
<gene>
    <name evidence="1" type="ordered locus">GNIT_3631</name>
</gene>
<keyword evidence="2" id="KW-1185">Reference proteome</keyword>
<reference evidence="1 2" key="1">
    <citation type="journal article" date="2011" name="J. Bacteriol.">
        <title>Complete genome sequence of seawater bacterium Glaciecola nitratireducens FR1064T.</title>
        <authorList>
            <person name="Bian F."/>
            <person name="Qin Q.L."/>
            <person name="Xie B.B."/>
            <person name="Shu Y.L."/>
            <person name="Zhang X.Y."/>
            <person name="Yu Y."/>
            <person name="Chen B."/>
            <person name="Chen X.L."/>
            <person name="Zhou B.C."/>
            <person name="Zhang Y.Z."/>
        </authorList>
    </citation>
    <scope>NUCLEOTIDE SEQUENCE [LARGE SCALE GENOMIC DNA]</scope>
    <source>
        <strain evidence="2">JCM 12485 / KCTC 12276 / FR1064</strain>
    </source>
</reference>
<dbReference type="STRING" id="1085623.GNIT_3631"/>
<accession>G4QP17</accession>
<dbReference type="AlphaFoldDB" id="G4QP17"/>
<dbReference type="Proteomes" id="UP000009282">
    <property type="component" value="Chromosome"/>
</dbReference>
<organism evidence="1 2">
    <name type="scientific">Glaciecola nitratireducens (strain JCM 12485 / KCTC 12276 / FR1064)</name>
    <dbReference type="NCBI Taxonomy" id="1085623"/>
    <lineage>
        <taxon>Bacteria</taxon>
        <taxon>Pseudomonadati</taxon>
        <taxon>Pseudomonadota</taxon>
        <taxon>Gammaproteobacteria</taxon>
        <taxon>Alteromonadales</taxon>
        <taxon>Alteromonadaceae</taxon>
        <taxon>Brumicola</taxon>
    </lineage>
</organism>
<name>G4QP17_GLANF</name>